<dbReference type="EC" id="2.7.13.3" evidence="2"/>
<dbReference type="PROSITE" id="PS01124">
    <property type="entry name" value="HTH_ARAC_FAMILY_2"/>
    <property type="match status" value="1"/>
</dbReference>
<dbReference type="InterPro" id="IPR018060">
    <property type="entry name" value="HTH_AraC"/>
</dbReference>
<dbReference type="eggNOG" id="COG0745">
    <property type="taxonomic scope" value="Bacteria"/>
</dbReference>
<evidence type="ECO:0000256" key="11">
    <source>
        <dbReference type="ARBA" id="ARBA00023163"/>
    </source>
</evidence>
<keyword evidence="13" id="KW-1133">Transmembrane helix</keyword>
<dbReference type="Pfam" id="PF00072">
    <property type="entry name" value="Response_reg"/>
    <property type="match status" value="1"/>
</dbReference>
<evidence type="ECO:0000256" key="6">
    <source>
        <dbReference type="ARBA" id="ARBA00022777"/>
    </source>
</evidence>
<dbReference type="SUPFAM" id="SSF46689">
    <property type="entry name" value="Homeodomain-like"/>
    <property type="match status" value="1"/>
</dbReference>
<dbReference type="FunFam" id="1.10.287.130:FF:000045">
    <property type="entry name" value="Two-component system sensor histidine kinase/response regulator"/>
    <property type="match status" value="1"/>
</dbReference>
<dbReference type="Gene3D" id="2.60.40.10">
    <property type="entry name" value="Immunoglobulins"/>
    <property type="match status" value="1"/>
</dbReference>
<dbReference type="InterPro" id="IPR036097">
    <property type="entry name" value="HisK_dim/P_sf"/>
</dbReference>
<feature type="signal peptide" evidence="14">
    <location>
        <begin position="1"/>
        <end position="18"/>
    </location>
</feature>
<feature type="domain" description="HTH araC/xylS-type" evidence="15">
    <location>
        <begin position="1340"/>
        <end position="1439"/>
    </location>
</feature>
<keyword evidence="8" id="KW-0902">Two-component regulatory system</keyword>
<dbReference type="SMART" id="SM00388">
    <property type="entry name" value="HisKA"/>
    <property type="match status" value="1"/>
</dbReference>
<dbReference type="InterPro" id="IPR015943">
    <property type="entry name" value="WD40/YVTN_repeat-like_dom_sf"/>
</dbReference>
<keyword evidence="14" id="KW-0732">Signal</keyword>
<keyword evidence="3 12" id="KW-0597">Phosphoprotein</keyword>
<dbReference type="InterPro" id="IPR005467">
    <property type="entry name" value="His_kinase_dom"/>
</dbReference>
<dbReference type="Gene3D" id="3.30.565.10">
    <property type="entry name" value="Histidine kinase-like ATPase, C-terminal domain"/>
    <property type="match status" value="1"/>
</dbReference>
<evidence type="ECO:0000259" key="16">
    <source>
        <dbReference type="PROSITE" id="PS50109"/>
    </source>
</evidence>
<feature type="domain" description="Histidine kinase" evidence="16">
    <location>
        <begin position="922"/>
        <end position="1137"/>
    </location>
</feature>
<dbReference type="PRINTS" id="PR00344">
    <property type="entry name" value="BCTRLSENSOR"/>
</dbReference>
<dbReference type="Gene3D" id="3.40.50.2300">
    <property type="match status" value="1"/>
</dbReference>
<evidence type="ECO:0000256" key="2">
    <source>
        <dbReference type="ARBA" id="ARBA00012438"/>
    </source>
</evidence>
<evidence type="ECO:0000256" key="1">
    <source>
        <dbReference type="ARBA" id="ARBA00000085"/>
    </source>
</evidence>
<dbReference type="GO" id="GO:0003700">
    <property type="term" value="F:DNA-binding transcription factor activity"/>
    <property type="evidence" value="ECO:0007669"/>
    <property type="project" value="InterPro"/>
</dbReference>
<dbReference type="PROSITE" id="PS50110">
    <property type="entry name" value="RESPONSE_REGULATORY"/>
    <property type="match status" value="1"/>
</dbReference>
<dbReference type="GO" id="GO:0000155">
    <property type="term" value="F:phosphorelay sensor kinase activity"/>
    <property type="evidence" value="ECO:0007669"/>
    <property type="project" value="InterPro"/>
</dbReference>
<sequence>MRFYIFFLFVYLCCSLRAQPLCRIQHYSVNDGLSQGVVQRVIQDHRGFIWLATWNGLDRYDGYGFKNYKMSADGKDPLTSYRMVDIVENSKGDIWCLTYDERAFVFDTEEECFTDVLSSLEKRLKKRLYVTDIVTLSGGISWILCKNGYACRVDENKMPEEEGLVLYSTADVLKGEQIYTVFKDSEGDEWILTDKGVTILGKKNVESDCPFKFIMESEKRIYLISTSDKLAIYDMQIGKLSFFQPSYALGEISGLDKLSADTLALSTEQGLTLYLAREKRFIHLDIGERGTLSNAVRNLYLDSSYHCWVIPQNGGVVKIDLHSLAQKVYHIDATVPVQPDRKPTTFFYEKEGVLWILPSNGQLCYYDYMADKLSYYYQDEKEKSSAYSPFVRYMTVDRQGNMWLVLDWGVDQVIQLPYKMQLYDIDSGIELRAFLIDDERRLWVGSKMGIIRLYDEQKRFIGYLSPKGKIVPVETSFAGGIYALFQDKDGDIWIGTNGDGLYWFRKDGKGGYEASHYRHDDAGRYSVSGNRIFSFFQDSRHRLWVVCYQNGINLVKKEADEKLSFLNYNNEMKSYPMEIGARARCMDESDNGTLLVGTTNGLLSFSGDFRQPEEIKFYHNAKHAGCDSSLVANDVMDIVKTKQGNLYLFSFTGGMSCVASRNLLSDELRFKTYTRKDGLISELVQAAVEDSLGNIWIIQENAVSKFDPVTGRFENYRSNLFRTAMKFSEAVPVIDARRNLIAGTNLGMLELDISRLRKAAYVPPINFTDIRVQGGRTVAWSDNKRELVLQPENRNVTFRFAAADYINTKDIQYAYRLKGLEKEWNDVGHGRSARYMNIPAGSYVFEVRSTDSDGVWLNNVTSLRVTVRPWFHETFWAWLVYALTAFIFIGIVVYILFYIYRLRHSIKVEQQLADIKLRFFTDISHELRTPLTLIIAPLSAVLAHEQLSEKARQNLVTVEKNAQRMLRMMNQILDFRKIQKGKMKLFMERIEIVGTLRSVLDNFSSLATEKHIRMSLQADADEMYIWTDPDKFDKIFFNLLSNAFKYTPEGKCITVCVKLEKECLQVRVSDQGVGIDDSVVKNIFNRFETLGTLIGQPSSGIGLALVKDMVQLLHGTIQVESRVGKGSDFIVTLPSDKQVFSDNKQIEWVLKDECDKAVPASMSAGLEKKSEEEMQDGRLSILIVEDNDELRTSLADILSVRYRVLTAVNGEAGWDMARKELPDMILTDVMMPVMDGLEMVRQLKNDAEVCHIPIIVLSAKASLDDRIQALDQGIDDYITKPFSAAYLEARIGQVFRQRERLQEAYFSRFSGKKEDEKQKSLLELAPSQPQVTRLDEAFMQKVVDFIECNMDNANLEIEEVAAHVCLSRTVFYRKLKSIVGMTPVEFIRGIRLKRAEQLIVSSDYTFSQIAYMTGFADPKYFGKCFKKATGMTPSEYKQAKSE</sequence>
<evidence type="ECO:0000313" key="19">
    <source>
        <dbReference type="Proteomes" id="UP000007486"/>
    </source>
</evidence>
<dbReference type="Pfam" id="PF02518">
    <property type="entry name" value="HATPase_c"/>
    <property type="match status" value="1"/>
</dbReference>
<dbReference type="SMART" id="SM00387">
    <property type="entry name" value="HATPase_c"/>
    <property type="match status" value="1"/>
</dbReference>
<dbReference type="InterPro" id="IPR011006">
    <property type="entry name" value="CheY-like_superfamily"/>
</dbReference>
<dbReference type="PANTHER" id="PTHR43547">
    <property type="entry name" value="TWO-COMPONENT HISTIDINE KINASE"/>
    <property type="match status" value="1"/>
</dbReference>
<dbReference type="InterPro" id="IPR011110">
    <property type="entry name" value="Reg_prop"/>
</dbReference>
<dbReference type="InterPro" id="IPR003594">
    <property type="entry name" value="HATPase_dom"/>
</dbReference>
<dbReference type="eggNOG" id="COG5002">
    <property type="taxonomic scope" value="Bacteria"/>
</dbReference>
<dbReference type="Gene3D" id="2.130.10.10">
    <property type="entry name" value="YVTN repeat-like/Quinoprotein amine dehydrogenase"/>
    <property type="match status" value="3"/>
</dbReference>
<dbReference type="RefSeq" id="WP_013618946.1">
    <property type="nucleotide sequence ID" value="NC_015164.1"/>
</dbReference>
<dbReference type="SUPFAM" id="SSF52172">
    <property type="entry name" value="CheY-like"/>
    <property type="match status" value="1"/>
</dbReference>
<dbReference type="SUPFAM" id="SSF55874">
    <property type="entry name" value="ATPase domain of HSP90 chaperone/DNA topoisomerase II/histidine kinase"/>
    <property type="match status" value="1"/>
</dbReference>
<keyword evidence="10" id="KW-0238">DNA-binding</keyword>
<dbReference type="KEGG" id="bsa:Bacsa_3046"/>
<dbReference type="Gene3D" id="1.10.287.130">
    <property type="match status" value="1"/>
</dbReference>
<evidence type="ECO:0000256" key="9">
    <source>
        <dbReference type="ARBA" id="ARBA00023015"/>
    </source>
</evidence>
<dbReference type="CDD" id="cd00082">
    <property type="entry name" value="HisKA"/>
    <property type="match status" value="1"/>
</dbReference>
<dbReference type="EMBL" id="CP002530">
    <property type="protein sequence ID" value="ADY37574.1"/>
    <property type="molecule type" value="Genomic_DNA"/>
</dbReference>
<feature type="modified residue" description="4-aspartylphosphate" evidence="12">
    <location>
        <position position="1228"/>
    </location>
</feature>
<dbReference type="InterPro" id="IPR001789">
    <property type="entry name" value="Sig_transdc_resp-reg_receiver"/>
</dbReference>
<keyword evidence="9" id="KW-0805">Transcription regulation</keyword>
<reference evidence="18 19" key="1">
    <citation type="journal article" date="2011" name="Stand. Genomic Sci.">
        <title>Complete genome sequence of Bacteroides salanitronis type strain (BL78).</title>
        <authorList>
            <person name="Gronow S."/>
            <person name="Held B."/>
            <person name="Lucas S."/>
            <person name="Lapidus A."/>
            <person name="Del Rio T.G."/>
            <person name="Nolan M."/>
            <person name="Tice H."/>
            <person name="Deshpande S."/>
            <person name="Cheng J.F."/>
            <person name="Pitluck S."/>
            <person name="Liolios K."/>
            <person name="Pagani I."/>
            <person name="Ivanova N."/>
            <person name="Mavromatis K."/>
            <person name="Pati A."/>
            <person name="Tapia R."/>
            <person name="Han C."/>
            <person name="Goodwin L."/>
            <person name="Chen A."/>
            <person name="Palaniappan K."/>
            <person name="Land M."/>
            <person name="Hauser L."/>
            <person name="Chang Y.J."/>
            <person name="Jeffries C.D."/>
            <person name="Brambilla E.M."/>
            <person name="Rohde M."/>
            <person name="Goker M."/>
            <person name="Detter J.C."/>
            <person name="Woyke T."/>
            <person name="Bristow J."/>
            <person name="Markowitz V."/>
            <person name="Hugenholtz P."/>
            <person name="Kyrpides N.C."/>
            <person name="Klenk H.P."/>
            <person name="Eisen J.A."/>
        </authorList>
    </citation>
    <scope>NUCLEOTIDE SEQUENCE [LARGE SCALE GENOMIC DNA]</scope>
    <source>
        <strain evidence="18 19">DSM 18170</strain>
    </source>
</reference>
<dbReference type="InterPro" id="IPR036890">
    <property type="entry name" value="HATPase_C_sf"/>
</dbReference>
<dbReference type="Pfam" id="PF12833">
    <property type="entry name" value="HTH_18"/>
    <property type="match status" value="1"/>
</dbReference>
<evidence type="ECO:0000256" key="7">
    <source>
        <dbReference type="ARBA" id="ARBA00022840"/>
    </source>
</evidence>
<organism evidence="18 19">
    <name type="scientific">Phocaeicola salanitronis (strain DSM 18170 / JCM 13657 / CCUG 60908 / BL78)</name>
    <name type="common">Bacteroides salanitronis</name>
    <dbReference type="NCBI Taxonomy" id="667015"/>
    <lineage>
        <taxon>Bacteria</taxon>
        <taxon>Pseudomonadati</taxon>
        <taxon>Bacteroidota</taxon>
        <taxon>Bacteroidia</taxon>
        <taxon>Bacteroidales</taxon>
        <taxon>Bacteroidaceae</taxon>
        <taxon>Phocaeicola</taxon>
    </lineage>
</organism>
<dbReference type="SMART" id="SM00448">
    <property type="entry name" value="REC"/>
    <property type="match status" value="1"/>
</dbReference>
<dbReference type="Pfam" id="PF07494">
    <property type="entry name" value="Reg_prop"/>
    <property type="match status" value="1"/>
</dbReference>
<dbReference type="InterPro" id="IPR018062">
    <property type="entry name" value="HTH_AraC-typ_CS"/>
</dbReference>
<dbReference type="InterPro" id="IPR011123">
    <property type="entry name" value="Y_Y_Y"/>
</dbReference>
<dbReference type="PROSITE" id="PS50109">
    <property type="entry name" value="HIS_KIN"/>
    <property type="match status" value="1"/>
</dbReference>
<keyword evidence="13" id="KW-0812">Transmembrane</keyword>
<dbReference type="OrthoDB" id="1108380at2"/>
<keyword evidence="6 18" id="KW-0418">Kinase</keyword>
<dbReference type="HOGENOM" id="CLU_000445_28_1_10"/>
<dbReference type="eggNOG" id="COG3292">
    <property type="taxonomic scope" value="Bacteria"/>
</dbReference>
<dbReference type="GO" id="GO:0005524">
    <property type="term" value="F:ATP binding"/>
    <property type="evidence" value="ECO:0007669"/>
    <property type="project" value="UniProtKB-KW"/>
</dbReference>
<evidence type="ECO:0000256" key="10">
    <source>
        <dbReference type="ARBA" id="ARBA00023125"/>
    </source>
</evidence>
<dbReference type="InterPro" id="IPR003661">
    <property type="entry name" value="HisK_dim/P_dom"/>
</dbReference>
<dbReference type="Gene3D" id="1.10.10.60">
    <property type="entry name" value="Homeodomain-like"/>
    <property type="match status" value="2"/>
</dbReference>
<evidence type="ECO:0000256" key="8">
    <source>
        <dbReference type="ARBA" id="ARBA00023012"/>
    </source>
</evidence>
<dbReference type="Proteomes" id="UP000007486">
    <property type="component" value="Chromosome"/>
</dbReference>
<dbReference type="SMART" id="SM00342">
    <property type="entry name" value="HTH_ARAC"/>
    <property type="match status" value="1"/>
</dbReference>
<dbReference type="InterPro" id="IPR009057">
    <property type="entry name" value="Homeodomain-like_sf"/>
</dbReference>
<name>F0R313_PHOSB</name>
<keyword evidence="11" id="KW-0804">Transcription</keyword>
<keyword evidence="7" id="KW-0067">ATP-binding</keyword>
<evidence type="ECO:0000256" key="5">
    <source>
        <dbReference type="ARBA" id="ARBA00022741"/>
    </source>
</evidence>
<dbReference type="STRING" id="667015.Bacsa_3046"/>
<comment type="catalytic activity">
    <reaction evidence="1">
        <text>ATP + protein L-histidine = ADP + protein N-phospho-L-histidine.</text>
        <dbReference type="EC" id="2.7.13.3"/>
    </reaction>
</comment>
<protein>
    <recommendedName>
        <fullName evidence="2">histidine kinase</fullName>
        <ecNumber evidence="2">2.7.13.3</ecNumber>
    </recommendedName>
</protein>
<dbReference type="PANTHER" id="PTHR43547:SF2">
    <property type="entry name" value="HYBRID SIGNAL TRANSDUCTION HISTIDINE KINASE C"/>
    <property type="match status" value="1"/>
</dbReference>
<dbReference type="PROSITE" id="PS00041">
    <property type="entry name" value="HTH_ARAC_FAMILY_1"/>
    <property type="match status" value="1"/>
</dbReference>
<dbReference type="Pfam" id="PF00512">
    <property type="entry name" value="HisKA"/>
    <property type="match status" value="1"/>
</dbReference>
<keyword evidence="5" id="KW-0547">Nucleotide-binding</keyword>
<feature type="transmembrane region" description="Helical" evidence="13">
    <location>
        <begin position="875"/>
        <end position="900"/>
    </location>
</feature>
<keyword evidence="19" id="KW-1185">Reference proteome</keyword>
<accession>F0R313</accession>
<dbReference type="InterPro" id="IPR013783">
    <property type="entry name" value="Ig-like_fold"/>
</dbReference>
<dbReference type="SUPFAM" id="SSF63829">
    <property type="entry name" value="Calcium-dependent phosphotriesterase"/>
    <property type="match status" value="2"/>
</dbReference>
<evidence type="ECO:0000259" key="15">
    <source>
        <dbReference type="PROSITE" id="PS01124"/>
    </source>
</evidence>
<gene>
    <name evidence="18" type="ordered locus">Bacsa_3046</name>
</gene>
<evidence type="ECO:0000256" key="13">
    <source>
        <dbReference type="SAM" id="Phobius"/>
    </source>
</evidence>
<evidence type="ECO:0000256" key="12">
    <source>
        <dbReference type="PROSITE-ProRule" id="PRU00169"/>
    </source>
</evidence>
<evidence type="ECO:0000259" key="17">
    <source>
        <dbReference type="PROSITE" id="PS50110"/>
    </source>
</evidence>
<keyword evidence="4" id="KW-0808">Transferase</keyword>
<dbReference type="InterPro" id="IPR004358">
    <property type="entry name" value="Sig_transdc_His_kin-like_C"/>
</dbReference>
<feature type="chain" id="PRO_5003257444" description="histidine kinase" evidence="14">
    <location>
        <begin position="19"/>
        <end position="1442"/>
    </location>
</feature>
<evidence type="ECO:0000256" key="4">
    <source>
        <dbReference type="ARBA" id="ARBA00022679"/>
    </source>
</evidence>
<dbReference type="SUPFAM" id="SSF47384">
    <property type="entry name" value="Homodimeric domain of signal transducing histidine kinase"/>
    <property type="match status" value="1"/>
</dbReference>
<evidence type="ECO:0000256" key="3">
    <source>
        <dbReference type="ARBA" id="ARBA00022553"/>
    </source>
</evidence>
<evidence type="ECO:0000313" key="18">
    <source>
        <dbReference type="EMBL" id="ADY37574.1"/>
    </source>
</evidence>
<keyword evidence="13" id="KW-0472">Membrane</keyword>
<evidence type="ECO:0000256" key="14">
    <source>
        <dbReference type="SAM" id="SignalP"/>
    </source>
</evidence>
<feature type="domain" description="Response regulatory" evidence="17">
    <location>
        <begin position="1180"/>
        <end position="1295"/>
    </location>
</feature>
<dbReference type="Pfam" id="PF07495">
    <property type="entry name" value="Y_Y_Y"/>
    <property type="match status" value="1"/>
</dbReference>
<dbReference type="CDD" id="cd17574">
    <property type="entry name" value="REC_OmpR"/>
    <property type="match status" value="1"/>
</dbReference>
<proteinExistence type="predicted"/>
<dbReference type="FunFam" id="3.30.565.10:FF:000037">
    <property type="entry name" value="Hybrid sensor histidine kinase/response regulator"/>
    <property type="match status" value="1"/>
</dbReference>
<dbReference type="GO" id="GO:0043565">
    <property type="term" value="F:sequence-specific DNA binding"/>
    <property type="evidence" value="ECO:0007669"/>
    <property type="project" value="InterPro"/>
</dbReference>